<sequence length="51" mass="5713">AERLRQEGFQKGIRTNALNIAKTMLDAGVSLEDVLRFTSLTVEDLAEINHQ</sequence>
<protein>
    <recommendedName>
        <fullName evidence="2">Transposase</fullName>
    </recommendedName>
</protein>
<name>W1XNX4_9ZZZZ</name>
<comment type="caution">
    <text evidence="1">The sequence shown here is derived from an EMBL/GenBank/DDBJ whole genome shotgun (WGS) entry which is preliminary data.</text>
</comment>
<feature type="non-terminal residue" evidence="1">
    <location>
        <position position="1"/>
    </location>
</feature>
<dbReference type="EMBL" id="AZMM01014326">
    <property type="protein sequence ID" value="ETJ31170.1"/>
    <property type="molecule type" value="Genomic_DNA"/>
</dbReference>
<reference evidence="1" key="1">
    <citation type="submission" date="2013-12" db="EMBL/GenBank/DDBJ databases">
        <title>A Varibaculum cambriense genome reconstructed from a premature infant gut community with otherwise low bacterial novelty that shifts toward anaerobic metabolism during the third week of life.</title>
        <authorList>
            <person name="Brown C.T."/>
            <person name="Sharon I."/>
            <person name="Thomas B.C."/>
            <person name="Castelle C.J."/>
            <person name="Morowitz M.J."/>
            <person name="Banfield J.F."/>
        </authorList>
    </citation>
    <scope>NUCLEOTIDE SEQUENCE</scope>
</reference>
<dbReference type="AlphaFoldDB" id="W1XNX4"/>
<gene>
    <name evidence="1" type="ORF">Q604_UNBC14326G0001</name>
</gene>
<evidence type="ECO:0008006" key="2">
    <source>
        <dbReference type="Google" id="ProtNLM"/>
    </source>
</evidence>
<organism evidence="1">
    <name type="scientific">human gut metagenome</name>
    <dbReference type="NCBI Taxonomy" id="408170"/>
    <lineage>
        <taxon>unclassified sequences</taxon>
        <taxon>metagenomes</taxon>
        <taxon>organismal metagenomes</taxon>
    </lineage>
</organism>
<accession>W1XNX4</accession>
<evidence type="ECO:0000313" key="1">
    <source>
        <dbReference type="EMBL" id="ETJ31170.1"/>
    </source>
</evidence>
<proteinExistence type="predicted"/>